<evidence type="ECO:0000259" key="7">
    <source>
        <dbReference type="PROSITE" id="PS51779"/>
    </source>
</evidence>
<dbReference type="PANTHER" id="PTHR12815">
    <property type="entry name" value="SORTING AND ASSEMBLY MACHINERY SAMM50 PROTEIN FAMILY MEMBER"/>
    <property type="match status" value="1"/>
</dbReference>
<dbReference type="PANTHER" id="PTHR12815:SF47">
    <property type="entry name" value="TRANSLOCATION AND ASSEMBLY MODULE SUBUNIT TAMA"/>
    <property type="match status" value="1"/>
</dbReference>
<name>A0ABU3DRC0_9FLAO</name>
<sequence>MKPFTIIKTENEDLEKLVSNSINAFTTGRLLALLAFIFTFSTSTQAQDLPLANGEKYIIGDIKVTGTVSFNEQTVIAYTGLKEGEEIYIPGERLSKIVQKLWDIGSFSDINFYITNVEGNVADLELEIQEVPQLAQARIQGVKKKREKEELIEENSLTPGTKVTENLITTTKNYIENKYKKEGYFNTKVAINTIPVEDTATSQANRVNMVVNVDRGDRVKIEDIEFIGNEVFSDAKLRRNMKNTKEKNIFRFWKRSKFVRSDYQEDKVAVVDKYKENGFRNARIVSDSLVRIDDETIALQLKIEEGDRYYIGEIDFVGNSVYTDEQLSRVFGIQKGDVYNGVLLDKRIADNTKPDAQDLTNLYQNNGYLFSNINLVETSVENDTIDFEVRISEGKEAYFNKIRVTGNDRTKDNVIYRELLTKPGQKYSKANIMGTLRELGQLGFFDAEQLTPNLIDPNPNTGTLDLEYSVVESGASQIELQGGYGGGGFIGTLGLSFNNFSLGNIFDKEAYKPVPMGDGQSLSLRAQASTFYQTYSLSFREPWLGGVKPVSFSTSFSYTRQFLFDRFSTSGSNVDRSRSFDILGVSVGLAKRLSVPDRFMTVSHAVGFQRYDLNNYNTGLFTFGDGYSNNLTYTFGLTRDNTYTNPVFPVGGSQFRLTAKFTPPYSLWNGVDYANLGEQEEFQLKDAEGNFIGANGQRVTPANAIPDQRKVDQEKFKWLEFYKVKFNGTWYTTLANFGTNKNLVLRTNAEYGFLGAYNNERGIPPFERFYLGGDGLGAYSLDGRETIQLRGYENQSVVPLDRPTGTRDDGATIYNKYSLEMRFPITLKQSASIYALTFLEGGASYDNFRDFNPFQLNRSAGAGIRIFMPMFGLLGIDFGYGFDQVVGEQGPHGWETHFILNQQF</sequence>
<dbReference type="RefSeq" id="WP_311499653.1">
    <property type="nucleotide sequence ID" value="NZ_JAVRHN010000005.1"/>
</dbReference>
<dbReference type="EMBL" id="JAVRHN010000005">
    <property type="protein sequence ID" value="MDT0686257.1"/>
    <property type="molecule type" value="Genomic_DNA"/>
</dbReference>
<feature type="domain" description="POTRA" evidence="7">
    <location>
        <begin position="219"/>
        <end position="306"/>
    </location>
</feature>
<organism evidence="8 9">
    <name type="scientific">Autumnicola psychrophila</name>
    <dbReference type="NCBI Taxonomy" id="3075592"/>
    <lineage>
        <taxon>Bacteria</taxon>
        <taxon>Pseudomonadati</taxon>
        <taxon>Bacteroidota</taxon>
        <taxon>Flavobacteriia</taxon>
        <taxon>Flavobacteriales</taxon>
        <taxon>Flavobacteriaceae</taxon>
        <taxon>Autumnicola</taxon>
    </lineage>
</organism>
<dbReference type="InterPro" id="IPR039910">
    <property type="entry name" value="D15-like"/>
</dbReference>
<comment type="caution">
    <text evidence="8">The sequence shown here is derived from an EMBL/GenBank/DDBJ whole genome shotgun (WGS) entry which is preliminary data.</text>
</comment>
<protein>
    <submittedName>
        <fullName evidence="8">POTRA domain-containing protein</fullName>
    </submittedName>
</protein>
<evidence type="ECO:0000256" key="4">
    <source>
        <dbReference type="ARBA" id="ARBA00022729"/>
    </source>
</evidence>
<dbReference type="Gene3D" id="2.40.160.50">
    <property type="entry name" value="membrane protein fhac: a member of the omp85/tpsb transporter family"/>
    <property type="match status" value="1"/>
</dbReference>
<feature type="domain" description="POTRA" evidence="7">
    <location>
        <begin position="309"/>
        <end position="394"/>
    </location>
</feature>
<proteinExistence type="predicted"/>
<feature type="domain" description="POTRA" evidence="7">
    <location>
        <begin position="397"/>
        <end position="473"/>
    </location>
</feature>
<comment type="subcellular location">
    <subcellularLocation>
        <location evidence="1">Membrane</location>
    </subcellularLocation>
</comment>
<keyword evidence="6" id="KW-0998">Cell outer membrane</keyword>
<evidence type="ECO:0000313" key="8">
    <source>
        <dbReference type="EMBL" id="MDT0686257.1"/>
    </source>
</evidence>
<reference evidence="8 9" key="1">
    <citation type="submission" date="2023-09" db="EMBL/GenBank/DDBJ databases">
        <authorList>
            <person name="Rey-Velasco X."/>
        </authorList>
    </citation>
    <scope>NUCLEOTIDE SEQUENCE [LARGE SCALE GENOMIC DNA]</scope>
    <source>
        <strain evidence="8 9">F225</strain>
    </source>
</reference>
<evidence type="ECO:0000313" key="9">
    <source>
        <dbReference type="Proteomes" id="UP001253848"/>
    </source>
</evidence>
<gene>
    <name evidence="8" type="ORF">RM541_07765</name>
</gene>
<keyword evidence="2" id="KW-1134">Transmembrane beta strand</keyword>
<keyword evidence="4" id="KW-0732">Signal</keyword>
<keyword evidence="3" id="KW-0812">Transmembrane</keyword>
<accession>A0ABU3DRC0</accession>
<dbReference type="PIRSF" id="PIRSF006076">
    <property type="entry name" value="OM_assembly_OMP85"/>
    <property type="match status" value="1"/>
</dbReference>
<dbReference type="InterPro" id="IPR034746">
    <property type="entry name" value="POTRA"/>
</dbReference>
<evidence type="ECO:0000256" key="1">
    <source>
        <dbReference type="ARBA" id="ARBA00004370"/>
    </source>
</evidence>
<dbReference type="PROSITE" id="PS51779">
    <property type="entry name" value="POTRA"/>
    <property type="match status" value="3"/>
</dbReference>
<keyword evidence="9" id="KW-1185">Reference proteome</keyword>
<dbReference type="Gene3D" id="3.10.20.310">
    <property type="entry name" value="membrane protein fhac"/>
    <property type="match status" value="4"/>
</dbReference>
<keyword evidence="5" id="KW-0472">Membrane</keyword>
<dbReference type="InterPro" id="IPR010827">
    <property type="entry name" value="BamA/TamA_POTRA"/>
</dbReference>
<dbReference type="Proteomes" id="UP001253848">
    <property type="component" value="Unassembled WGS sequence"/>
</dbReference>
<evidence type="ECO:0000256" key="2">
    <source>
        <dbReference type="ARBA" id="ARBA00022452"/>
    </source>
</evidence>
<dbReference type="Pfam" id="PF07244">
    <property type="entry name" value="POTRA"/>
    <property type="match status" value="4"/>
</dbReference>
<evidence type="ECO:0000256" key="3">
    <source>
        <dbReference type="ARBA" id="ARBA00022692"/>
    </source>
</evidence>
<dbReference type="InterPro" id="IPR023707">
    <property type="entry name" value="OM_assembly_BamA"/>
</dbReference>
<evidence type="ECO:0000256" key="5">
    <source>
        <dbReference type="ARBA" id="ARBA00023136"/>
    </source>
</evidence>
<evidence type="ECO:0000256" key="6">
    <source>
        <dbReference type="ARBA" id="ARBA00023237"/>
    </source>
</evidence>